<organism evidence="3 4">
    <name type="scientific">Cryptolaemus montrouzieri</name>
    <dbReference type="NCBI Taxonomy" id="559131"/>
    <lineage>
        <taxon>Eukaryota</taxon>
        <taxon>Metazoa</taxon>
        <taxon>Ecdysozoa</taxon>
        <taxon>Arthropoda</taxon>
        <taxon>Hexapoda</taxon>
        <taxon>Insecta</taxon>
        <taxon>Pterygota</taxon>
        <taxon>Neoptera</taxon>
        <taxon>Endopterygota</taxon>
        <taxon>Coleoptera</taxon>
        <taxon>Polyphaga</taxon>
        <taxon>Cucujiformia</taxon>
        <taxon>Coccinelloidea</taxon>
        <taxon>Coccinellidae</taxon>
        <taxon>Scymninae</taxon>
        <taxon>Scymnini</taxon>
        <taxon>Cryptolaemus</taxon>
    </lineage>
</organism>
<evidence type="ECO:0008006" key="5">
    <source>
        <dbReference type="Google" id="ProtNLM"/>
    </source>
</evidence>
<dbReference type="AlphaFoldDB" id="A0ABD2PA60"/>
<sequence length="386" mass="45997">MTLYISELNKLQNVQKQLERCQISIIEQLKNFRDDEAEQLFQLSEKSRLAIDEISSKLEIQKTRDKLKYVKKAVLLESGSRIPDLKLFQEELVEIINNVQDMKIYSQLKIGELQSQENHLNEDIKLYNERMSYWSEPVKLDLYKPEVFARIDSSNNVPKDVKAFMDFVKTSNGHENGWAISDHQLFLKLRKKCKNVGDVALNLNEVLPDISVDEVKKHEIWYARYLNLKEKHHEALRRWQKMKEEIKTNESPVVDQLENPGEFKTNSSKYLKIIEKRTFERKKIKEDIESWKKEREIMEKIQMQLKEEKNRQAKLKEKKTEEMKRLKSEMVKQWKTKKLASEQEQKNTVEVQNDIEHNIKVSVANKMIKLYQMQDKIIVDKKEVTV</sequence>
<evidence type="ECO:0000313" key="3">
    <source>
        <dbReference type="EMBL" id="KAL3287887.1"/>
    </source>
</evidence>
<keyword evidence="4" id="KW-1185">Reference proteome</keyword>
<name>A0ABD2PA60_9CUCU</name>
<evidence type="ECO:0000256" key="1">
    <source>
        <dbReference type="ARBA" id="ARBA00023054"/>
    </source>
</evidence>
<dbReference type="Proteomes" id="UP001516400">
    <property type="component" value="Unassembled WGS sequence"/>
</dbReference>
<dbReference type="EMBL" id="JABFTP020000185">
    <property type="protein sequence ID" value="KAL3287887.1"/>
    <property type="molecule type" value="Genomic_DNA"/>
</dbReference>
<dbReference type="PANTHER" id="PTHR21549">
    <property type="entry name" value="MUTATED IN BLADDER CANCER 1"/>
    <property type="match status" value="1"/>
</dbReference>
<protein>
    <recommendedName>
        <fullName evidence="5">Coiled-coil domain-containing protein 112-like</fullName>
    </recommendedName>
</protein>
<evidence type="ECO:0000313" key="4">
    <source>
        <dbReference type="Proteomes" id="UP001516400"/>
    </source>
</evidence>
<keyword evidence="1 2" id="KW-0175">Coiled coil</keyword>
<dbReference type="InterPro" id="IPR039902">
    <property type="entry name" value="CCDC148/CCDC112"/>
</dbReference>
<evidence type="ECO:0000256" key="2">
    <source>
        <dbReference type="SAM" id="Coils"/>
    </source>
</evidence>
<accession>A0ABD2PA60</accession>
<proteinExistence type="predicted"/>
<dbReference type="PANTHER" id="PTHR21549:SF0">
    <property type="entry name" value="COILED-COIL DOMAIN-CONTAINING PROTEIN 112"/>
    <property type="match status" value="1"/>
</dbReference>
<gene>
    <name evidence="3" type="ORF">HHI36_002345</name>
</gene>
<feature type="coiled-coil region" evidence="2">
    <location>
        <begin position="281"/>
        <end position="329"/>
    </location>
</feature>
<reference evidence="3 4" key="1">
    <citation type="journal article" date="2021" name="BMC Biol.">
        <title>Horizontally acquired antibacterial genes associated with adaptive radiation of ladybird beetles.</title>
        <authorList>
            <person name="Li H.S."/>
            <person name="Tang X.F."/>
            <person name="Huang Y.H."/>
            <person name="Xu Z.Y."/>
            <person name="Chen M.L."/>
            <person name="Du X.Y."/>
            <person name="Qiu B.Y."/>
            <person name="Chen P.T."/>
            <person name="Zhang W."/>
            <person name="Slipinski A."/>
            <person name="Escalona H.E."/>
            <person name="Waterhouse R.M."/>
            <person name="Zwick A."/>
            <person name="Pang H."/>
        </authorList>
    </citation>
    <scope>NUCLEOTIDE SEQUENCE [LARGE SCALE GENOMIC DNA]</scope>
    <source>
        <strain evidence="3">SYSU2018</strain>
    </source>
</reference>
<comment type="caution">
    <text evidence="3">The sequence shown here is derived from an EMBL/GenBank/DDBJ whole genome shotgun (WGS) entry which is preliminary data.</text>
</comment>